<dbReference type="Proteomes" id="UP001497480">
    <property type="component" value="Unassembled WGS sequence"/>
</dbReference>
<sequence length="464" mass="52105">MPSRDSINHNHPVTPRRSERLLLIQQQQQHQPFNPSTPKTPFNSKLSKPYDSTKKHSNQKSSPKPHTKSQNCATGLRRSARLNNGDGGIPSLRRSPRFSNLKLPVSEENGKKPHIEENVSGSSSSRSRKSMRVKGGNQVGDADEVKKNENCAVEEGKVKNGDMVEVGVKRKRKRTREKETAIGWTKEQELALQRAYLAAKPSPHFWKNVSRLVPGKSQQECFDRIHYDHITPRQSQPRSRAKTITLSPLHQFSLSASKLLRPFDKTVKRANVLKPKNHTTQKSVAMLLQRHLNVDRDCEGDIFSVLEPNTDLSTNDAFQPSEALSTPKQLKENQGFLKYCTEASSSSHKKTLSRFSGSCITDLASPPVLKQVKNRVLHEKYIHQLRCREAKRKAACARIQVPITGKGEASSIQKMDVVKAAKVALVSEARDAISKFQHAQANFNNSCNSEEDNNDGIEVEYDSQ</sequence>
<feature type="compositionally biased region" description="Basic and acidic residues" evidence="1">
    <location>
        <begin position="108"/>
        <end position="117"/>
    </location>
</feature>
<dbReference type="Gene3D" id="1.10.10.60">
    <property type="entry name" value="Homeodomain-like"/>
    <property type="match status" value="1"/>
</dbReference>
<dbReference type="PANTHER" id="PTHR14000">
    <property type="entry name" value="FINGER CCCH DOMAIN PROTEIN, PUTATIVE (DUF3755)-RELATED"/>
    <property type="match status" value="1"/>
</dbReference>
<evidence type="ECO:0000313" key="2">
    <source>
        <dbReference type="EMBL" id="CAL0311830.1"/>
    </source>
</evidence>
<accession>A0AAV1WR79</accession>
<proteinExistence type="predicted"/>
<dbReference type="CDD" id="cd00167">
    <property type="entry name" value="SANT"/>
    <property type="match status" value="1"/>
</dbReference>
<evidence type="ECO:0000313" key="3">
    <source>
        <dbReference type="Proteomes" id="UP001497480"/>
    </source>
</evidence>
<protein>
    <recommendedName>
        <fullName evidence="4">Myb-like domain-containing protein</fullName>
    </recommendedName>
</protein>
<organism evidence="2 3">
    <name type="scientific">Lupinus luteus</name>
    <name type="common">European yellow lupine</name>
    <dbReference type="NCBI Taxonomy" id="3873"/>
    <lineage>
        <taxon>Eukaryota</taxon>
        <taxon>Viridiplantae</taxon>
        <taxon>Streptophyta</taxon>
        <taxon>Embryophyta</taxon>
        <taxon>Tracheophyta</taxon>
        <taxon>Spermatophyta</taxon>
        <taxon>Magnoliopsida</taxon>
        <taxon>eudicotyledons</taxon>
        <taxon>Gunneridae</taxon>
        <taxon>Pentapetalae</taxon>
        <taxon>rosids</taxon>
        <taxon>fabids</taxon>
        <taxon>Fabales</taxon>
        <taxon>Fabaceae</taxon>
        <taxon>Papilionoideae</taxon>
        <taxon>50 kb inversion clade</taxon>
        <taxon>genistoids sensu lato</taxon>
        <taxon>core genistoids</taxon>
        <taxon>Genisteae</taxon>
        <taxon>Lupinus</taxon>
    </lineage>
</organism>
<dbReference type="SUPFAM" id="SSF46689">
    <property type="entry name" value="Homeodomain-like"/>
    <property type="match status" value="1"/>
</dbReference>
<feature type="region of interest" description="Disordered" evidence="1">
    <location>
        <begin position="1"/>
        <end position="148"/>
    </location>
</feature>
<gene>
    <name evidence="2" type="ORF">LLUT_LOCUS12890</name>
</gene>
<dbReference type="InterPro" id="IPR009057">
    <property type="entry name" value="Homeodomain-like_sf"/>
</dbReference>
<feature type="compositionally biased region" description="Acidic residues" evidence="1">
    <location>
        <begin position="449"/>
        <end position="464"/>
    </location>
</feature>
<dbReference type="InterPro" id="IPR001005">
    <property type="entry name" value="SANT/Myb"/>
</dbReference>
<reference evidence="2 3" key="1">
    <citation type="submission" date="2024-03" db="EMBL/GenBank/DDBJ databases">
        <authorList>
            <person name="Martinez-Hernandez J."/>
        </authorList>
    </citation>
    <scope>NUCLEOTIDE SEQUENCE [LARGE SCALE GENOMIC DNA]</scope>
</reference>
<dbReference type="PANTHER" id="PTHR14000:SF17">
    <property type="entry name" value="MYB-LIKE DOMAIN-CONTAINING PROTEIN"/>
    <property type="match status" value="1"/>
</dbReference>
<comment type="caution">
    <text evidence="2">The sequence shown here is derived from an EMBL/GenBank/DDBJ whole genome shotgun (WGS) entry which is preliminary data.</text>
</comment>
<feature type="region of interest" description="Disordered" evidence="1">
    <location>
        <begin position="444"/>
        <end position="464"/>
    </location>
</feature>
<dbReference type="AlphaFoldDB" id="A0AAV1WR79"/>
<name>A0AAV1WR79_LUPLU</name>
<feature type="compositionally biased region" description="Polar residues" evidence="1">
    <location>
        <begin position="32"/>
        <end position="46"/>
    </location>
</feature>
<feature type="compositionally biased region" description="Basic residues" evidence="1">
    <location>
        <begin position="55"/>
        <end position="67"/>
    </location>
</feature>
<evidence type="ECO:0008006" key="4">
    <source>
        <dbReference type="Google" id="ProtNLM"/>
    </source>
</evidence>
<evidence type="ECO:0000256" key="1">
    <source>
        <dbReference type="SAM" id="MobiDB-lite"/>
    </source>
</evidence>
<dbReference type="EMBL" id="CAXHTB010000009">
    <property type="protein sequence ID" value="CAL0311830.1"/>
    <property type="molecule type" value="Genomic_DNA"/>
</dbReference>
<keyword evidence="3" id="KW-1185">Reference proteome</keyword>